<dbReference type="SUPFAM" id="SSF47598">
    <property type="entry name" value="Ribbon-helix-helix"/>
    <property type="match status" value="1"/>
</dbReference>
<organism evidence="3 5">
    <name type="scientific">Rothia dentocariosa</name>
    <dbReference type="NCBI Taxonomy" id="2047"/>
    <lineage>
        <taxon>Bacteria</taxon>
        <taxon>Bacillati</taxon>
        <taxon>Actinomycetota</taxon>
        <taxon>Actinomycetes</taxon>
        <taxon>Micrococcales</taxon>
        <taxon>Micrococcaceae</taxon>
        <taxon>Rothia</taxon>
    </lineage>
</organism>
<dbReference type="InterPro" id="IPR010985">
    <property type="entry name" value="Ribbon_hlx_hlx"/>
</dbReference>
<evidence type="ECO:0000313" key="5">
    <source>
        <dbReference type="Proteomes" id="UP000219947"/>
    </source>
</evidence>
<dbReference type="Proteomes" id="UP000216195">
    <property type="component" value="Unassembled WGS sequence"/>
</dbReference>
<evidence type="ECO:0000313" key="2">
    <source>
        <dbReference type="EMBL" id="PAK86793.1"/>
    </source>
</evidence>
<dbReference type="InterPro" id="IPR038733">
    <property type="entry name" value="Predicted_DNA_bind_prot_RHH"/>
</dbReference>
<name>A0A2A8D5A7_9MICC</name>
<dbReference type="EMBL" id="NCWU01000001">
    <property type="protein sequence ID" value="PAK86793.1"/>
    <property type="molecule type" value="Genomic_DNA"/>
</dbReference>
<dbReference type="Pfam" id="PF12651">
    <property type="entry name" value="RHH_3"/>
    <property type="match status" value="1"/>
</dbReference>
<comment type="caution">
    <text evidence="3">The sequence shown here is derived from an EMBL/GenBank/DDBJ whole genome shotgun (WGS) entry which is preliminary data.</text>
</comment>
<sequence length="94" mass="11020">MRANIILYLEIMSAQPQTRKPVTFRVNPDIKKRLDRLSEQTNRPVSFYINAILEEYFDEYEHAYFIKSEAEEIRAGRAMSYSINSVKTELGITV</sequence>
<feature type="domain" description="Predicted DNA-binding protein ribbon-helix-helix" evidence="1">
    <location>
        <begin position="19"/>
        <end position="61"/>
    </location>
</feature>
<protein>
    <submittedName>
        <fullName evidence="3">Ribbon-helix-helix domain-containing protein</fullName>
    </submittedName>
</protein>
<accession>A0A2A8D5A7</accession>
<proteinExistence type="predicted"/>
<gene>
    <name evidence="2" type="ORF">B8W87_00165</name>
    <name evidence="3" type="ORF">CRM92_05495</name>
</gene>
<reference evidence="3" key="2">
    <citation type="submission" date="2017-10" db="EMBL/GenBank/DDBJ databases">
        <title>Kefir isolates.</title>
        <authorList>
            <person name="Kim Y."/>
            <person name="Blasche S."/>
        </authorList>
    </citation>
    <scope>NUCLEOTIDE SEQUENCE [LARGE SCALE GENOMIC DNA]</scope>
    <source>
        <strain evidence="3">OG2-2</strain>
    </source>
</reference>
<dbReference type="AlphaFoldDB" id="A0A2A8D5A7"/>
<evidence type="ECO:0000259" key="1">
    <source>
        <dbReference type="Pfam" id="PF12651"/>
    </source>
</evidence>
<dbReference type="RefSeq" id="WP_095342893.1">
    <property type="nucleotide sequence ID" value="NZ_CAUVUD010000013.1"/>
</dbReference>
<dbReference type="GO" id="GO:0006355">
    <property type="term" value="P:regulation of DNA-templated transcription"/>
    <property type="evidence" value="ECO:0007669"/>
    <property type="project" value="InterPro"/>
</dbReference>
<dbReference type="CDD" id="cd22233">
    <property type="entry name" value="RHH_CopAso-like"/>
    <property type="match status" value="1"/>
</dbReference>
<dbReference type="Proteomes" id="UP000219947">
    <property type="component" value="Unassembled WGS sequence"/>
</dbReference>
<evidence type="ECO:0000313" key="3">
    <source>
        <dbReference type="EMBL" id="PEN16152.1"/>
    </source>
</evidence>
<evidence type="ECO:0000313" key="4">
    <source>
        <dbReference type="Proteomes" id="UP000216195"/>
    </source>
</evidence>
<reference evidence="2 4" key="1">
    <citation type="submission" date="2017-04" db="EMBL/GenBank/DDBJ databases">
        <title>Kefir bacterial isolates.</title>
        <authorList>
            <person name="Kim Y."/>
            <person name="Blasche S."/>
            <person name="Patil K.R."/>
        </authorList>
    </citation>
    <scope>NUCLEOTIDE SEQUENCE [LARGE SCALE GENOMIC DNA]</scope>
    <source>
        <strain evidence="2 4">OG2-1</strain>
    </source>
</reference>
<dbReference type="EMBL" id="PDEV01000002">
    <property type="protein sequence ID" value="PEN16152.1"/>
    <property type="molecule type" value="Genomic_DNA"/>
</dbReference>
<keyword evidence="5" id="KW-1185">Reference proteome</keyword>